<comment type="catalytic activity">
    <reaction evidence="8 9">
        <text>(2R)-3-phosphoglycerate + NAD(+) = 3-phosphooxypyruvate + NADH + H(+)</text>
        <dbReference type="Rhea" id="RHEA:12641"/>
        <dbReference type="ChEBI" id="CHEBI:15378"/>
        <dbReference type="ChEBI" id="CHEBI:18110"/>
        <dbReference type="ChEBI" id="CHEBI:57540"/>
        <dbReference type="ChEBI" id="CHEBI:57945"/>
        <dbReference type="ChEBI" id="CHEBI:58272"/>
        <dbReference type="EC" id="1.1.1.95"/>
    </reaction>
</comment>
<dbReference type="PROSITE" id="PS00065">
    <property type="entry name" value="D_2_HYDROXYACID_DH_1"/>
    <property type="match status" value="1"/>
</dbReference>
<dbReference type="SUPFAM" id="SSF55021">
    <property type="entry name" value="ACT-like"/>
    <property type="match status" value="1"/>
</dbReference>
<name>A0A4R3KIP2_9BACI</name>
<dbReference type="CDD" id="cd04902">
    <property type="entry name" value="ACT_3PGDH-xct"/>
    <property type="match status" value="1"/>
</dbReference>
<dbReference type="Pfam" id="PF00389">
    <property type="entry name" value="2-Hacid_dh"/>
    <property type="match status" value="1"/>
</dbReference>
<dbReference type="Gene3D" id="3.40.50.720">
    <property type="entry name" value="NAD(P)-binding Rossmann-like Domain"/>
    <property type="match status" value="2"/>
</dbReference>
<comment type="caution">
    <text evidence="11">The sequence shown here is derived from an EMBL/GenBank/DDBJ whole genome shotgun (WGS) entry which is preliminary data.</text>
</comment>
<dbReference type="InterPro" id="IPR029753">
    <property type="entry name" value="D-isomer_DH_CS"/>
</dbReference>
<evidence type="ECO:0000256" key="7">
    <source>
        <dbReference type="ARBA" id="ARBA00048126"/>
    </source>
</evidence>
<dbReference type="InterPro" id="IPR006236">
    <property type="entry name" value="PGDH"/>
</dbReference>
<keyword evidence="6 9" id="KW-0520">NAD</keyword>
<dbReference type="InterPro" id="IPR029009">
    <property type="entry name" value="ASB_dom_sf"/>
</dbReference>
<dbReference type="EC" id="1.1.1.95" evidence="9"/>
<comment type="similarity">
    <text evidence="3 9">Belongs to the D-isomer specific 2-hydroxyacid dehydrogenase family.</text>
</comment>
<dbReference type="CDD" id="cd12173">
    <property type="entry name" value="PGDH_4"/>
    <property type="match status" value="1"/>
</dbReference>
<keyword evidence="9" id="KW-0718">Serine biosynthesis</keyword>
<dbReference type="InterPro" id="IPR045865">
    <property type="entry name" value="ACT-like_dom_sf"/>
</dbReference>
<sequence length="529" mass="57919">MKKILVSDPISEIGLKKLREAEDIELDIKTDLSPEELKNIIGEYDGLLVRSQTKVTKEIIDAATKLQVIGRAGVGVDNIDVKAATERGIVVINAPDGNTISTAEHSFAMLIAMARWIPQAHQDLKQGIWNRKKYVGVELNRKTLGIIGMGRIGSEVAKRAKAFNMKVIAYDPYITKERADKLGVTLGTVEDVVKQADFITVHTPLTKETKYLIDDKEFAMMKKGVRIINCARGGIIREEALLRALNDGTVAAAALDVYEQEPPMENPLIAHPHLVTTPHLGASTEEAQLNVAIDVAEEVYNKLTDQPFRNAVNMPSLSLEILNHVRPYIQLAEKLGILVANVVFGAIEKVEISFSGDIAEKEIDILTRTVLKGILSQHLGSVGEVNDVNAPVLAKGRGIDVVESRSSKTHGFTNLMTVKVKTNQDEKYLSGTLLNGYGARIVNFNGYTVDLIPEGHIIIMEHFDQPGIIGKMGTILGNANINIATMQVGRNELGGKAIAFLGVDKEVGEDTIEQLKQVENVQNVYQVEL</sequence>
<comment type="catalytic activity">
    <reaction evidence="7">
        <text>(R)-2-hydroxyglutarate + NAD(+) = 2-oxoglutarate + NADH + H(+)</text>
        <dbReference type="Rhea" id="RHEA:49612"/>
        <dbReference type="ChEBI" id="CHEBI:15378"/>
        <dbReference type="ChEBI" id="CHEBI:15801"/>
        <dbReference type="ChEBI" id="CHEBI:16810"/>
        <dbReference type="ChEBI" id="CHEBI:57540"/>
        <dbReference type="ChEBI" id="CHEBI:57945"/>
        <dbReference type="EC" id="1.1.1.399"/>
    </reaction>
</comment>
<feature type="domain" description="ACT" evidence="10">
    <location>
        <begin position="457"/>
        <end position="529"/>
    </location>
</feature>
<dbReference type="FunFam" id="3.30.70.260:FF:000008">
    <property type="entry name" value="D-3-phosphoglycerate dehydrogenase, chloroplastic"/>
    <property type="match status" value="1"/>
</dbReference>
<evidence type="ECO:0000256" key="4">
    <source>
        <dbReference type="ARBA" id="ARBA00021582"/>
    </source>
</evidence>
<organism evidence="11 12">
    <name type="scientific">Tepidibacillus fermentans</name>
    <dbReference type="NCBI Taxonomy" id="1281767"/>
    <lineage>
        <taxon>Bacteria</taxon>
        <taxon>Bacillati</taxon>
        <taxon>Bacillota</taxon>
        <taxon>Bacilli</taxon>
        <taxon>Bacillales</taxon>
        <taxon>Bacillaceae</taxon>
        <taxon>Tepidibacillus</taxon>
    </lineage>
</organism>
<evidence type="ECO:0000256" key="1">
    <source>
        <dbReference type="ARBA" id="ARBA00003800"/>
    </source>
</evidence>
<dbReference type="SUPFAM" id="SSF52283">
    <property type="entry name" value="Formate/glycerate dehydrogenase catalytic domain-like"/>
    <property type="match status" value="1"/>
</dbReference>
<reference evidence="11 12" key="1">
    <citation type="submission" date="2019-03" db="EMBL/GenBank/DDBJ databases">
        <title>Genomic Encyclopedia of Type Strains, Phase IV (KMG-IV): sequencing the most valuable type-strain genomes for metagenomic binning, comparative biology and taxonomic classification.</title>
        <authorList>
            <person name="Goeker M."/>
        </authorList>
    </citation>
    <scope>NUCLEOTIDE SEQUENCE [LARGE SCALE GENOMIC DNA]</scope>
    <source>
        <strain evidence="11 12">DSM 23802</strain>
    </source>
</reference>
<dbReference type="PANTHER" id="PTHR42938:SF47">
    <property type="entry name" value="HYDROXYPYRUVATE REDUCTASE"/>
    <property type="match status" value="1"/>
</dbReference>
<evidence type="ECO:0000259" key="10">
    <source>
        <dbReference type="PROSITE" id="PS51671"/>
    </source>
</evidence>
<dbReference type="InterPro" id="IPR006139">
    <property type="entry name" value="D-isomer_2_OHA_DH_cat_dom"/>
</dbReference>
<dbReference type="EMBL" id="SMAB01000008">
    <property type="protein sequence ID" value="TCS82551.1"/>
    <property type="molecule type" value="Genomic_DNA"/>
</dbReference>
<dbReference type="InterPro" id="IPR029752">
    <property type="entry name" value="D-isomer_DH_CS1"/>
</dbReference>
<dbReference type="RefSeq" id="WP_132768610.1">
    <property type="nucleotide sequence ID" value="NZ_SMAB01000008.1"/>
</dbReference>
<dbReference type="SUPFAM" id="SSF51735">
    <property type="entry name" value="NAD(P)-binding Rossmann-fold domains"/>
    <property type="match status" value="1"/>
</dbReference>
<dbReference type="GO" id="GO:0004617">
    <property type="term" value="F:phosphoglycerate dehydrogenase activity"/>
    <property type="evidence" value="ECO:0007669"/>
    <property type="project" value="UniProtKB-UniRule"/>
</dbReference>
<dbReference type="InterPro" id="IPR045626">
    <property type="entry name" value="PGDH_ASB_dom"/>
</dbReference>
<dbReference type="FunFam" id="3.40.50.720:FF:000021">
    <property type="entry name" value="D-3-phosphoglycerate dehydrogenase"/>
    <property type="match status" value="1"/>
</dbReference>
<dbReference type="InterPro" id="IPR006140">
    <property type="entry name" value="D-isomer_DH_NAD-bd"/>
</dbReference>
<keyword evidence="12" id="KW-1185">Reference proteome</keyword>
<dbReference type="Gene3D" id="3.30.1330.90">
    <property type="entry name" value="D-3-phosphoglycerate dehydrogenase, domain 3"/>
    <property type="match status" value="1"/>
</dbReference>
<keyword evidence="5 9" id="KW-0560">Oxidoreductase</keyword>
<dbReference type="GO" id="GO:0051287">
    <property type="term" value="F:NAD binding"/>
    <property type="evidence" value="ECO:0007669"/>
    <property type="project" value="UniProtKB-UniRule"/>
</dbReference>
<dbReference type="PANTHER" id="PTHR42938">
    <property type="entry name" value="FORMATE DEHYDROGENASE 1"/>
    <property type="match status" value="1"/>
</dbReference>
<evidence type="ECO:0000256" key="9">
    <source>
        <dbReference type="RuleBase" id="RU363003"/>
    </source>
</evidence>
<evidence type="ECO:0000313" key="12">
    <source>
        <dbReference type="Proteomes" id="UP000295788"/>
    </source>
</evidence>
<dbReference type="Pfam" id="PF01842">
    <property type="entry name" value="ACT"/>
    <property type="match status" value="1"/>
</dbReference>
<proteinExistence type="inferred from homology"/>
<dbReference type="Proteomes" id="UP000295788">
    <property type="component" value="Unassembled WGS sequence"/>
</dbReference>
<dbReference type="PROSITE" id="PS00670">
    <property type="entry name" value="D_2_HYDROXYACID_DH_2"/>
    <property type="match status" value="1"/>
</dbReference>
<dbReference type="InterPro" id="IPR036291">
    <property type="entry name" value="NAD(P)-bd_dom_sf"/>
</dbReference>
<comment type="pathway">
    <text evidence="2 9">Amino-acid biosynthesis; L-serine biosynthesis; L-serine from 3-phospho-D-glycerate: step 1/3.</text>
</comment>
<dbReference type="Gene3D" id="3.30.70.260">
    <property type="match status" value="1"/>
</dbReference>
<protein>
    <recommendedName>
        <fullName evidence="4 9">D-3-phosphoglycerate dehydrogenase</fullName>
        <ecNumber evidence="9">1.1.1.95</ecNumber>
    </recommendedName>
</protein>
<dbReference type="InterPro" id="IPR002912">
    <property type="entry name" value="ACT_dom"/>
</dbReference>
<evidence type="ECO:0000256" key="6">
    <source>
        <dbReference type="ARBA" id="ARBA00023027"/>
    </source>
</evidence>
<evidence type="ECO:0000256" key="8">
    <source>
        <dbReference type="ARBA" id="ARBA00048731"/>
    </source>
</evidence>
<dbReference type="Pfam" id="PF02826">
    <property type="entry name" value="2-Hacid_dh_C"/>
    <property type="match status" value="1"/>
</dbReference>
<dbReference type="GO" id="GO:0006564">
    <property type="term" value="P:L-serine biosynthetic process"/>
    <property type="evidence" value="ECO:0007669"/>
    <property type="project" value="UniProtKB-UniRule"/>
</dbReference>
<gene>
    <name evidence="11" type="ORF">EDD72_10841</name>
</gene>
<dbReference type="FunFam" id="3.30.1330.90:FF:000003">
    <property type="entry name" value="D-3-phosphoglycerate dehydrogenase"/>
    <property type="match status" value="1"/>
</dbReference>
<dbReference type="SUPFAM" id="SSF143548">
    <property type="entry name" value="Serine metabolism enzymes domain"/>
    <property type="match status" value="1"/>
</dbReference>
<evidence type="ECO:0000256" key="5">
    <source>
        <dbReference type="ARBA" id="ARBA00023002"/>
    </source>
</evidence>
<dbReference type="Pfam" id="PF19304">
    <property type="entry name" value="PGDH_inter"/>
    <property type="match status" value="1"/>
</dbReference>
<evidence type="ECO:0000256" key="2">
    <source>
        <dbReference type="ARBA" id="ARBA00005216"/>
    </source>
</evidence>
<dbReference type="NCBIfam" id="TIGR01327">
    <property type="entry name" value="PGDH"/>
    <property type="match status" value="1"/>
</dbReference>
<evidence type="ECO:0000256" key="3">
    <source>
        <dbReference type="ARBA" id="ARBA00005854"/>
    </source>
</evidence>
<dbReference type="AlphaFoldDB" id="A0A4R3KIP2"/>
<evidence type="ECO:0000313" key="11">
    <source>
        <dbReference type="EMBL" id="TCS82551.1"/>
    </source>
</evidence>
<comment type="function">
    <text evidence="1">Catalyzes the reversible oxidation of 3-phospho-D-glycerate to 3-phosphonooxypyruvate, the first step of the phosphorylated L-serine biosynthesis pathway. Also catalyzes the reversible oxidation of 2-hydroxyglutarate to 2-oxoglutarate.</text>
</comment>
<dbReference type="PROSITE" id="PS51671">
    <property type="entry name" value="ACT"/>
    <property type="match status" value="1"/>
</dbReference>
<dbReference type="UniPathway" id="UPA00135">
    <property type="reaction ID" value="UER00196"/>
</dbReference>
<keyword evidence="9" id="KW-0028">Amino-acid biosynthesis</keyword>
<accession>A0A4R3KIP2</accession>
<dbReference type="OrthoDB" id="9805416at2"/>